<evidence type="ECO:0000313" key="9">
    <source>
        <dbReference type="Proteomes" id="UP000011717"/>
    </source>
</evidence>
<dbReference type="Proteomes" id="UP000011717">
    <property type="component" value="Unassembled WGS sequence"/>
</dbReference>
<dbReference type="Pfam" id="PF01292">
    <property type="entry name" value="Ni_hydr_CYTB"/>
    <property type="match status" value="1"/>
</dbReference>
<keyword evidence="3 6" id="KW-0812">Transmembrane</keyword>
<feature type="transmembrane region" description="Helical" evidence="6">
    <location>
        <begin position="12"/>
        <end position="30"/>
    </location>
</feature>
<protein>
    <submittedName>
        <fullName evidence="8">Thiosulfate reductase cytochrome B subunit (Membrane anchoring protein)</fullName>
    </submittedName>
</protein>
<name>M2U702_9SPHN</name>
<keyword evidence="2" id="KW-1003">Cell membrane</keyword>
<keyword evidence="5 6" id="KW-0472">Membrane</keyword>
<evidence type="ECO:0000256" key="2">
    <source>
        <dbReference type="ARBA" id="ARBA00022475"/>
    </source>
</evidence>
<evidence type="ECO:0000256" key="1">
    <source>
        <dbReference type="ARBA" id="ARBA00004651"/>
    </source>
</evidence>
<dbReference type="PATRIC" id="fig|1234595.3.peg.763"/>
<organism evidence="8 9">
    <name type="scientific">Pacificimonas flava</name>
    <dbReference type="NCBI Taxonomy" id="1234595"/>
    <lineage>
        <taxon>Bacteria</taxon>
        <taxon>Pseudomonadati</taxon>
        <taxon>Pseudomonadota</taxon>
        <taxon>Alphaproteobacteria</taxon>
        <taxon>Sphingomonadales</taxon>
        <taxon>Sphingosinicellaceae</taxon>
        <taxon>Pacificimonas</taxon>
    </lineage>
</organism>
<dbReference type="GO" id="GO:0009055">
    <property type="term" value="F:electron transfer activity"/>
    <property type="evidence" value="ECO:0007669"/>
    <property type="project" value="InterPro"/>
</dbReference>
<proteinExistence type="predicted"/>
<reference evidence="8 9" key="1">
    <citation type="journal article" date="2013" name="Genome Announc.">
        <title>Draft Genome Sequence of Strain JLT2015T, Belonging to the Family Sphingomonadaceae of the Alphaproteobacteria.</title>
        <authorList>
            <person name="Tang K."/>
            <person name="Liu K."/>
            <person name="Li S."/>
            <person name="Jiao N."/>
        </authorList>
    </citation>
    <scope>NUCLEOTIDE SEQUENCE [LARGE SCALE GENOMIC DNA]</scope>
    <source>
        <strain evidence="8 9">JLT2015</strain>
    </source>
</reference>
<dbReference type="EMBL" id="AMRV01000002">
    <property type="protein sequence ID" value="EMD83792.1"/>
    <property type="molecule type" value="Genomic_DNA"/>
</dbReference>
<keyword evidence="4 6" id="KW-1133">Transmembrane helix</keyword>
<evidence type="ECO:0000256" key="5">
    <source>
        <dbReference type="ARBA" id="ARBA00023136"/>
    </source>
</evidence>
<evidence type="ECO:0000256" key="6">
    <source>
        <dbReference type="SAM" id="Phobius"/>
    </source>
</evidence>
<evidence type="ECO:0000256" key="3">
    <source>
        <dbReference type="ARBA" id="ARBA00022692"/>
    </source>
</evidence>
<evidence type="ECO:0000256" key="4">
    <source>
        <dbReference type="ARBA" id="ARBA00022989"/>
    </source>
</evidence>
<comment type="subcellular location">
    <subcellularLocation>
        <location evidence="1">Cell membrane</location>
        <topology evidence="1">Multi-pass membrane protein</topology>
    </subcellularLocation>
</comment>
<dbReference type="InterPro" id="IPR051542">
    <property type="entry name" value="Hydrogenase_cytochrome"/>
</dbReference>
<sequence length="263" mass="30056">MHRHALPVRLWHWLNVIAVFVLLGSGLSIFNAHPRLYWGQYGANFDPAWLEIGSRDGGQEGFLRIGPLEVETTGILGVFEKDGSLRRRAWPHYLTIPADYSLAQGRLYHLFTAWIFGIAGLAYALWSVAGRHFRRDLLPARKEMAPRHIWHDVKQHARLRLPKGEAALRYNILQKFSYLFVLFVLLPMMVLTGLAMSPNMNAAWPWLLDLFGGRQSARSLHFIAAFLIAGFILVHIIMVIAAGPLNEIRSMITGRFRIREDRP</sequence>
<dbReference type="GO" id="GO:0022904">
    <property type="term" value="P:respiratory electron transport chain"/>
    <property type="evidence" value="ECO:0007669"/>
    <property type="project" value="InterPro"/>
</dbReference>
<dbReference type="AlphaFoldDB" id="M2U702"/>
<evidence type="ECO:0000313" key="8">
    <source>
        <dbReference type="EMBL" id="EMD83792.1"/>
    </source>
</evidence>
<feature type="transmembrane region" description="Helical" evidence="6">
    <location>
        <begin position="178"/>
        <end position="200"/>
    </location>
</feature>
<gene>
    <name evidence="8" type="ORF">C725_0764</name>
</gene>
<dbReference type="GO" id="GO:0005886">
    <property type="term" value="C:plasma membrane"/>
    <property type="evidence" value="ECO:0007669"/>
    <property type="project" value="UniProtKB-SubCell"/>
</dbReference>
<dbReference type="SUPFAM" id="SSF81342">
    <property type="entry name" value="Transmembrane di-heme cytochromes"/>
    <property type="match status" value="1"/>
</dbReference>
<dbReference type="PANTHER" id="PTHR30485">
    <property type="entry name" value="NI/FE-HYDROGENASE 1 B-TYPE CYTOCHROME SUBUNIT"/>
    <property type="match status" value="1"/>
</dbReference>
<feature type="transmembrane region" description="Helical" evidence="6">
    <location>
        <begin position="107"/>
        <end position="126"/>
    </location>
</feature>
<accession>M2U702</accession>
<feature type="domain" description="Cytochrome b561 bacterial/Ni-hydrogenase" evidence="7">
    <location>
        <begin position="3"/>
        <end position="254"/>
    </location>
</feature>
<feature type="transmembrane region" description="Helical" evidence="6">
    <location>
        <begin position="220"/>
        <end position="245"/>
    </location>
</feature>
<dbReference type="Gene3D" id="1.20.950.20">
    <property type="entry name" value="Transmembrane di-heme cytochromes, Chain C"/>
    <property type="match status" value="1"/>
</dbReference>
<dbReference type="GO" id="GO:0020037">
    <property type="term" value="F:heme binding"/>
    <property type="evidence" value="ECO:0007669"/>
    <property type="project" value="TreeGrafter"/>
</dbReference>
<dbReference type="PANTHER" id="PTHR30485:SF1">
    <property type="entry name" value="CYTOCHROME YDHU-RELATED"/>
    <property type="match status" value="1"/>
</dbReference>
<evidence type="ECO:0000259" key="7">
    <source>
        <dbReference type="Pfam" id="PF01292"/>
    </source>
</evidence>
<comment type="caution">
    <text evidence="8">The sequence shown here is derived from an EMBL/GenBank/DDBJ whole genome shotgun (WGS) entry which is preliminary data.</text>
</comment>
<dbReference type="InterPro" id="IPR011577">
    <property type="entry name" value="Cyt_b561_bac/Ni-Hgenase"/>
</dbReference>
<dbReference type="InterPro" id="IPR016174">
    <property type="entry name" value="Di-haem_cyt_TM"/>
</dbReference>
<keyword evidence="9" id="KW-1185">Reference proteome</keyword>